<sequence>MGASDAFVKYLVDALQKIDIMRHIKHLLSLNKRLVKNASVKSPK</sequence>
<dbReference type="KEGG" id="gni:GNIT_2904"/>
<evidence type="ECO:0000313" key="1">
    <source>
        <dbReference type="EMBL" id="AEP31001.1"/>
    </source>
</evidence>
<proteinExistence type="predicted"/>
<dbReference type="STRING" id="1085623.GNIT_2904"/>
<dbReference type="Proteomes" id="UP000009282">
    <property type="component" value="Chromosome"/>
</dbReference>
<protein>
    <submittedName>
        <fullName evidence="1">Uncharacterized protein</fullName>
    </submittedName>
</protein>
<dbReference type="HOGENOM" id="CLU_3216830_0_0_6"/>
<evidence type="ECO:0000313" key="2">
    <source>
        <dbReference type="Proteomes" id="UP000009282"/>
    </source>
</evidence>
<gene>
    <name evidence="1" type="ordered locus">GNIT_2904</name>
</gene>
<organism evidence="1 2">
    <name type="scientific">Glaciecola nitratireducens (strain JCM 12485 / KCTC 12276 / FR1064)</name>
    <dbReference type="NCBI Taxonomy" id="1085623"/>
    <lineage>
        <taxon>Bacteria</taxon>
        <taxon>Pseudomonadati</taxon>
        <taxon>Pseudomonadota</taxon>
        <taxon>Gammaproteobacteria</taxon>
        <taxon>Alteromonadales</taxon>
        <taxon>Alteromonadaceae</taxon>
        <taxon>Brumicola</taxon>
    </lineage>
</organism>
<accession>G4QMR8</accession>
<dbReference type="AlphaFoldDB" id="G4QMR8"/>
<reference evidence="1 2" key="1">
    <citation type="journal article" date="2011" name="J. Bacteriol.">
        <title>Complete genome sequence of seawater bacterium Glaciecola nitratireducens FR1064T.</title>
        <authorList>
            <person name="Bian F."/>
            <person name="Qin Q.L."/>
            <person name="Xie B.B."/>
            <person name="Shu Y.L."/>
            <person name="Zhang X.Y."/>
            <person name="Yu Y."/>
            <person name="Chen B."/>
            <person name="Chen X.L."/>
            <person name="Zhou B.C."/>
            <person name="Zhang Y.Z."/>
        </authorList>
    </citation>
    <scope>NUCLEOTIDE SEQUENCE [LARGE SCALE GENOMIC DNA]</scope>
    <source>
        <strain evidence="2">JCM 12485 / KCTC 12276 / FR1064</strain>
    </source>
</reference>
<dbReference type="EMBL" id="CP003060">
    <property type="protein sequence ID" value="AEP31001.1"/>
    <property type="molecule type" value="Genomic_DNA"/>
</dbReference>
<keyword evidence="2" id="KW-1185">Reference proteome</keyword>
<name>G4QMR8_GLANF</name>